<comment type="cofactor">
    <cofactor evidence="1 19">
        <name>FAD</name>
        <dbReference type="ChEBI" id="CHEBI:57692"/>
    </cofactor>
</comment>
<evidence type="ECO:0000256" key="5">
    <source>
        <dbReference type="ARBA" id="ARBA00012518"/>
    </source>
</evidence>
<evidence type="ECO:0000256" key="10">
    <source>
        <dbReference type="ARBA" id="ARBA00022827"/>
    </source>
</evidence>
<evidence type="ECO:0000313" key="21">
    <source>
        <dbReference type="EMBL" id="MDC0740178.1"/>
    </source>
</evidence>
<dbReference type="RefSeq" id="WP_271915120.1">
    <property type="nucleotide sequence ID" value="NZ_JAQNDO010000001.1"/>
</dbReference>
<dbReference type="GO" id="GO:0008762">
    <property type="term" value="F:UDP-N-acetylmuramate dehydrogenase activity"/>
    <property type="evidence" value="ECO:0007669"/>
    <property type="project" value="UniProtKB-EC"/>
</dbReference>
<dbReference type="InterPro" id="IPR016167">
    <property type="entry name" value="FAD-bd_PCMH_sub1"/>
</dbReference>
<feature type="active site" evidence="19">
    <location>
        <position position="361"/>
    </location>
</feature>
<evidence type="ECO:0000256" key="2">
    <source>
        <dbReference type="ARBA" id="ARBA00003921"/>
    </source>
</evidence>
<keyword evidence="10 19" id="KW-0274">FAD</keyword>
<evidence type="ECO:0000256" key="4">
    <source>
        <dbReference type="ARBA" id="ARBA00004752"/>
    </source>
</evidence>
<keyword evidence="22" id="KW-1185">Reference proteome</keyword>
<dbReference type="InterPro" id="IPR036318">
    <property type="entry name" value="FAD-bd_PCMH-like_sf"/>
</dbReference>
<dbReference type="PANTHER" id="PTHR21071:SF4">
    <property type="entry name" value="UDP-N-ACETYLENOLPYRUVOYLGLUCOSAMINE REDUCTASE"/>
    <property type="match status" value="1"/>
</dbReference>
<comment type="caution">
    <text evidence="21">The sequence shown here is derived from an EMBL/GenBank/DDBJ whole genome shotgun (WGS) entry which is preliminary data.</text>
</comment>
<proteinExistence type="inferred from homology"/>
<evidence type="ECO:0000313" key="22">
    <source>
        <dbReference type="Proteomes" id="UP001221411"/>
    </source>
</evidence>
<reference evidence="21 22" key="1">
    <citation type="submission" date="2022-11" db="EMBL/GenBank/DDBJ databases">
        <title>Minimal conservation of predation-associated metabolite biosynthetic gene clusters underscores biosynthetic potential of Myxococcota including descriptions for ten novel species: Archangium lansinium sp. nov., Myxococcus landrumus sp. nov., Nannocystis bai.</title>
        <authorList>
            <person name="Ahearne A."/>
            <person name="Stevens C."/>
            <person name="Dowd S."/>
        </authorList>
    </citation>
    <scope>NUCLEOTIDE SEQUENCE [LARGE SCALE GENOMIC DNA]</scope>
    <source>
        <strain evidence="21 22">RJM3</strain>
    </source>
</reference>
<keyword evidence="9 19" id="KW-0285">Flavoprotein</keyword>
<gene>
    <name evidence="19" type="primary">murB</name>
    <name evidence="21" type="ORF">POL67_02395</name>
</gene>
<evidence type="ECO:0000256" key="14">
    <source>
        <dbReference type="ARBA" id="ARBA00023002"/>
    </source>
</evidence>
<dbReference type="Gene3D" id="3.30.465.10">
    <property type="match status" value="1"/>
</dbReference>
<dbReference type="EC" id="1.3.1.98" evidence="5 19"/>
<organism evidence="21 22">
    <name type="scientific">Polyangium mundeleinium</name>
    <dbReference type="NCBI Taxonomy" id="2995306"/>
    <lineage>
        <taxon>Bacteria</taxon>
        <taxon>Pseudomonadati</taxon>
        <taxon>Myxococcota</taxon>
        <taxon>Polyangia</taxon>
        <taxon>Polyangiales</taxon>
        <taxon>Polyangiaceae</taxon>
        <taxon>Polyangium</taxon>
    </lineage>
</organism>
<feature type="active site" description="Proton donor" evidence="19">
    <location>
        <position position="255"/>
    </location>
</feature>
<dbReference type="PROSITE" id="PS51387">
    <property type="entry name" value="FAD_PCMH"/>
    <property type="match status" value="1"/>
</dbReference>
<feature type="active site" evidence="19">
    <location>
        <position position="176"/>
    </location>
</feature>
<dbReference type="InterPro" id="IPR016169">
    <property type="entry name" value="FAD-bd_PCMH_sub2"/>
</dbReference>
<keyword evidence="16 19" id="KW-0961">Cell wall biogenesis/degradation</keyword>
<evidence type="ECO:0000256" key="1">
    <source>
        <dbReference type="ARBA" id="ARBA00001974"/>
    </source>
</evidence>
<dbReference type="NCBIfam" id="TIGR00179">
    <property type="entry name" value="murB"/>
    <property type="match status" value="1"/>
</dbReference>
<evidence type="ECO:0000256" key="15">
    <source>
        <dbReference type="ARBA" id="ARBA00023306"/>
    </source>
</evidence>
<comment type="catalytic activity">
    <reaction evidence="18 19">
        <text>UDP-N-acetyl-alpha-D-muramate + NADP(+) = UDP-N-acetyl-3-O-(1-carboxyvinyl)-alpha-D-glucosamine + NADPH + H(+)</text>
        <dbReference type="Rhea" id="RHEA:12248"/>
        <dbReference type="ChEBI" id="CHEBI:15378"/>
        <dbReference type="ChEBI" id="CHEBI:57783"/>
        <dbReference type="ChEBI" id="CHEBI:58349"/>
        <dbReference type="ChEBI" id="CHEBI:68483"/>
        <dbReference type="ChEBI" id="CHEBI:70757"/>
        <dbReference type="EC" id="1.3.1.98"/>
    </reaction>
</comment>
<feature type="domain" description="FAD-binding PCMH-type" evidence="20">
    <location>
        <begin position="29"/>
        <end position="200"/>
    </location>
</feature>
<comment type="function">
    <text evidence="2 19">Cell wall formation.</text>
</comment>
<evidence type="ECO:0000256" key="17">
    <source>
        <dbReference type="ARBA" id="ARBA00031026"/>
    </source>
</evidence>
<dbReference type="PANTHER" id="PTHR21071">
    <property type="entry name" value="UDP-N-ACETYLENOLPYRUVOYLGLUCOSAMINE REDUCTASE"/>
    <property type="match status" value="1"/>
</dbReference>
<dbReference type="NCBIfam" id="NF000755">
    <property type="entry name" value="PRK00046.1"/>
    <property type="match status" value="1"/>
</dbReference>
<dbReference type="Pfam" id="PF01565">
    <property type="entry name" value="FAD_binding_4"/>
    <property type="match status" value="1"/>
</dbReference>
<keyword evidence="14 19" id="KW-0560">Oxidoreductase</keyword>
<dbReference type="InterPro" id="IPR016166">
    <property type="entry name" value="FAD-bd_PCMH"/>
</dbReference>
<dbReference type="NCBIfam" id="NF010478">
    <property type="entry name" value="PRK13903.1"/>
    <property type="match status" value="1"/>
</dbReference>
<keyword evidence="8 19" id="KW-0132">Cell division</keyword>
<evidence type="ECO:0000256" key="9">
    <source>
        <dbReference type="ARBA" id="ARBA00022630"/>
    </source>
</evidence>
<dbReference type="InterPro" id="IPR036635">
    <property type="entry name" value="MurB_C_sf"/>
</dbReference>
<evidence type="ECO:0000256" key="8">
    <source>
        <dbReference type="ARBA" id="ARBA00022618"/>
    </source>
</evidence>
<keyword evidence="12 19" id="KW-0133">Cell shape</keyword>
<comment type="subcellular location">
    <subcellularLocation>
        <location evidence="3 19">Cytoplasm</location>
    </subcellularLocation>
</comment>
<dbReference type="Gene3D" id="3.90.78.10">
    <property type="entry name" value="UDP-N-acetylenolpyruvoylglucosamine reductase, C-terminal domain"/>
    <property type="match status" value="1"/>
</dbReference>
<evidence type="ECO:0000256" key="12">
    <source>
        <dbReference type="ARBA" id="ARBA00022960"/>
    </source>
</evidence>
<keyword evidence="13 19" id="KW-0573">Peptidoglycan synthesis</keyword>
<evidence type="ECO:0000256" key="3">
    <source>
        <dbReference type="ARBA" id="ARBA00004496"/>
    </source>
</evidence>
<dbReference type="InterPro" id="IPR011601">
    <property type="entry name" value="MurB_C"/>
</dbReference>
<dbReference type="SUPFAM" id="SSF56176">
    <property type="entry name" value="FAD-binding/transporter-associated domain-like"/>
    <property type="match status" value="1"/>
</dbReference>
<dbReference type="Pfam" id="PF02873">
    <property type="entry name" value="MurB_C"/>
    <property type="match status" value="1"/>
</dbReference>
<comment type="similarity">
    <text evidence="19">Belongs to the MurB family.</text>
</comment>
<evidence type="ECO:0000256" key="6">
    <source>
        <dbReference type="ARBA" id="ARBA00015188"/>
    </source>
</evidence>
<keyword evidence="11 19" id="KW-0521">NADP</keyword>
<keyword evidence="15 19" id="KW-0131">Cell cycle</keyword>
<evidence type="ECO:0000256" key="7">
    <source>
        <dbReference type="ARBA" id="ARBA00022490"/>
    </source>
</evidence>
<evidence type="ECO:0000256" key="11">
    <source>
        <dbReference type="ARBA" id="ARBA00022857"/>
    </source>
</evidence>
<evidence type="ECO:0000256" key="19">
    <source>
        <dbReference type="HAMAP-Rule" id="MF_00037"/>
    </source>
</evidence>
<evidence type="ECO:0000256" key="18">
    <source>
        <dbReference type="ARBA" id="ARBA00048914"/>
    </source>
</evidence>
<dbReference type="EMBL" id="JAQNDO010000001">
    <property type="protein sequence ID" value="MDC0740178.1"/>
    <property type="molecule type" value="Genomic_DNA"/>
</dbReference>
<evidence type="ECO:0000256" key="13">
    <source>
        <dbReference type="ARBA" id="ARBA00022984"/>
    </source>
</evidence>
<protein>
    <recommendedName>
        <fullName evidence="6 19">UDP-N-acetylenolpyruvoylglucosamine reductase</fullName>
        <ecNumber evidence="5 19">1.3.1.98</ecNumber>
    </recommendedName>
    <alternativeName>
        <fullName evidence="17 19">UDP-N-acetylmuramate dehydrogenase</fullName>
    </alternativeName>
</protein>
<keyword evidence="7 19" id="KW-0963">Cytoplasm</keyword>
<dbReference type="SUPFAM" id="SSF56194">
    <property type="entry name" value="Uridine diphospho-N-Acetylenolpyruvylglucosamine reductase, MurB, C-terminal domain"/>
    <property type="match status" value="1"/>
</dbReference>
<evidence type="ECO:0000259" key="20">
    <source>
        <dbReference type="PROSITE" id="PS51387"/>
    </source>
</evidence>
<dbReference type="Proteomes" id="UP001221411">
    <property type="component" value="Unassembled WGS sequence"/>
</dbReference>
<dbReference type="HAMAP" id="MF_00037">
    <property type="entry name" value="MurB"/>
    <property type="match status" value="1"/>
</dbReference>
<dbReference type="InterPro" id="IPR006094">
    <property type="entry name" value="Oxid_FAD_bind_N"/>
</dbReference>
<accession>A0ABT5EG26</accession>
<dbReference type="InterPro" id="IPR003170">
    <property type="entry name" value="MurB"/>
</dbReference>
<sequence>MRPPPPEPPRAPEGMLFDVPLAPRTTLGVGGPAARYVEARTEEAVHETLAWARNQRLDVTVLGGGSNVLVADRGVDGLVLRVAVSGVNHAMEGDRVTLTAGAGEPWDALVAMTVEQGWAGLECLSGIPGDVGAAPIQNIGAYGQEAGDVITFVYGIDRRSGATVGIDRLGCRFGYRDSVFKRRASGRFVIVGVTFSLQRGGSAAVRYAELDRHLRDTGAGPSPSLAEVRKAVLELRRRKSMLVEAGDENARSAGSFFVNPTLDEAAFAEARARIVAANVLEPGENLPQFVAGPGRVKIPAAWLIERAGFKKGTGDGPVGLSTRHALALVNRGGATAEDILRFARRIRDAVLARFGVRLVPEPVMLGFRPEEVEDLVGHPTT</sequence>
<name>A0ABT5EG26_9BACT</name>
<evidence type="ECO:0000256" key="16">
    <source>
        <dbReference type="ARBA" id="ARBA00023316"/>
    </source>
</evidence>
<dbReference type="Gene3D" id="3.30.43.10">
    <property type="entry name" value="Uridine Diphospho-n-acetylenolpyruvylglucosamine Reductase, domain 2"/>
    <property type="match status" value="1"/>
</dbReference>
<comment type="pathway">
    <text evidence="4 19">Cell wall biogenesis; peptidoglycan biosynthesis.</text>
</comment>